<dbReference type="PANTHER" id="PTHR38009">
    <property type="entry name" value="CONSERVED HYPOTHETICAL PHAGE TAIL PROTEIN"/>
    <property type="match status" value="1"/>
</dbReference>
<name>M0A0N5_9EURY</name>
<proteinExistence type="predicted"/>
<dbReference type="Pfam" id="PF06841">
    <property type="entry name" value="Phage_T4_gp19"/>
    <property type="match status" value="1"/>
</dbReference>
<dbReference type="PATRIC" id="fig|1227493.4.peg.1689"/>
<dbReference type="RefSeq" id="WP_006652917.1">
    <property type="nucleotide sequence ID" value="NZ_AOIM01000022.1"/>
</dbReference>
<protein>
    <recommendedName>
        <fullName evidence="3">Phage tail protein</fullName>
    </recommendedName>
</protein>
<dbReference type="InterPro" id="IPR011747">
    <property type="entry name" value="CHP02241"/>
</dbReference>
<dbReference type="EMBL" id="AOIM01000022">
    <property type="protein sequence ID" value="ELY92164.1"/>
    <property type="molecule type" value="Genomic_DNA"/>
</dbReference>
<evidence type="ECO:0000313" key="1">
    <source>
        <dbReference type="EMBL" id="ELY92164.1"/>
    </source>
</evidence>
<dbReference type="NCBIfam" id="TIGR02241">
    <property type="entry name" value="conserved hypothetical phage tail region protein"/>
    <property type="match status" value="1"/>
</dbReference>
<dbReference type="STRING" id="1227493.C483_08527"/>
<dbReference type="OrthoDB" id="141786at2157"/>
<dbReference type="InterPro" id="IPR010667">
    <property type="entry name" value="Phage_T4_Gp19"/>
</dbReference>
<accession>M0A0N5</accession>
<comment type="caution">
    <text evidence="1">The sequence shown here is derived from an EMBL/GenBank/DDBJ whole genome shotgun (WGS) entry which is preliminary data.</text>
</comment>
<organism evidence="1 2">
    <name type="scientific">Natrialba hulunbeirensis JCM 10989</name>
    <dbReference type="NCBI Taxonomy" id="1227493"/>
    <lineage>
        <taxon>Archaea</taxon>
        <taxon>Methanobacteriati</taxon>
        <taxon>Methanobacteriota</taxon>
        <taxon>Stenosarchaea group</taxon>
        <taxon>Halobacteria</taxon>
        <taxon>Halobacteriales</taxon>
        <taxon>Natrialbaceae</taxon>
        <taxon>Natrialba</taxon>
    </lineage>
</organism>
<evidence type="ECO:0000313" key="2">
    <source>
        <dbReference type="Proteomes" id="UP000011519"/>
    </source>
</evidence>
<sequence>MTGNETPYTGGDGPYAQYNFEVEIDGETVAGFAEVSGITMQLETIDYREGGVNDHVHTLPGTFAHANLVLQRGMTTDASFWEWIQDVMSGSVTRKNVVVKMREGFNGENGWGWEFKRAYPTMWRGPDLVSTNQGMAIESIELSYERFSKMSGLPE</sequence>
<dbReference type="Proteomes" id="UP000011519">
    <property type="component" value="Unassembled WGS sequence"/>
</dbReference>
<dbReference type="AlphaFoldDB" id="M0A0N5"/>
<reference evidence="1 2" key="1">
    <citation type="journal article" date="2014" name="PLoS Genet.">
        <title>Phylogenetically driven sequencing of extremely halophilic archaea reveals strategies for static and dynamic osmo-response.</title>
        <authorList>
            <person name="Becker E.A."/>
            <person name="Seitzer P.M."/>
            <person name="Tritt A."/>
            <person name="Larsen D."/>
            <person name="Krusor M."/>
            <person name="Yao A.I."/>
            <person name="Wu D."/>
            <person name="Madern D."/>
            <person name="Eisen J.A."/>
            <person name="Darling A.E."/>
            <person name="Facciotti M.T."/>
        </authorList>
    </citation>
    <scope>NUCLEOTIDE SEQUENCE [LARGE SCALE GENOMIC DNA]</scope>
    <source>
        <strain evidence="1 2">JCM 10989</strain>
    </source>
</reference>
<gene>
    <name evidence="1" type="ORF">C483_08527</name>
</gene>
<dbReference type="PANTHER" id="PTHR38009:SF1">
    <property type="entry name" value="CONSERVED HYPOTHETICAL PHAGE TAIL PROTEIN"/>
    <property type="match status" value="1"/>
</dbReference>
<evidence type="ECO:0008006" key="3">
    <source>
        <dbReference type="Google" id="ProtNLM"/>
    </source>
</evidence>
<keyword evidence="2" id="KW-1185">Reference proteome</keyword>
<dbReference type="GO" id="GO:0005198">
    <property type="term" value="F:structural molecule activity"/>
    <property type="evidence" value="ECO:0007669"/>
    <property type="project" value="InterPro"/>
</dbReference>